<dbReference type="SUPFAM" id="SSF103190">
    <property type="entry name" value="Sensory domain-like"/>
    <property type="match status" value="1"/>
</dbReference>
<evidence type="ECO:0000256" key="15">
    <source>
        <dbReference type="ARBA" id="ARBA00073143"/>
    </source>
</evidence>
<keyword evidence="12 17" id="KW-1133">Transmembrane helix</keyword>
<keyword evidence="10 19" id="KW-0418">Kinase</keyword>
<dbReference type="PANTHER" id="PTHR43065">
    <property type="entry name" value="SENSOR HISTIDINE KINASE"/>
    <property type="match status" value="1"/>
</dbReference>
<feature type="domain" description="Histidine kinase" evidence="18">
    <location>
        <begin position="379"/>
        <end position="591"/>
    </location>
</feature>
<keyword evidence="8 17" id="KW-0812">Transmembrane</keyword>
<evidence type="ECO:0000256" key="7">
    <source>
        <dbReference type="ARBA" id="ARBA00022679"/>
    </source>
</evidence>
<dbReference type="GO" id="GO:0000155">
    <property type="term" value="F:phosphorelay sensor kinase activity"/>
    <property type="evidence" value="ECO:0007669"/>
    <property type="project" value="InterPro"/>
</dbReference>
<organism evidence="19 20">
    <name type="scientific">Vibrio scophthalmi</name>
    <dbReference type="NCBI Taxonomy" id="45658"/>
    <lineage>
        <taxon>Bacteria</taxon>
        <taxon>Pseudomonadati</taxon>
        <taxon>Pseudomonadota</taxon>
        <taxon>Gammaproteobacteria</taxon>
        <taxon>Vibrionales</taxon>
        <taxon>Vibrionaceae</taxon>
        <taxon>Vibrio</taxon>
    </lineage>
</organism>
<dbReference type="InterPro" id="IPR004358">
    <property type="entry name" value="Sig_transdc_His_kin-like_C"/>
</dbReference>
<dbReference type="InterPro" id="IPR036890">
    <property type="entry name" value="HATPase_C_sf"/>
</dbReference>
<dbReference type="PATRIC" id="fig|45658.7.peg.1800"/>
<feature type="transmembrane region" description="Helical" evidence="17">
    <location>
        <begin position="286"/>
        <end position="311"/>
    </location>
</feature>
<dbReference type="CDD" id="cd12914">
    <property type="entry name" value="PDC1_DGC_like"/>
    <property type="match status" value="1"/>
</dbReference>
<evidence type="ECO:0000256" key="16">
    <source>
        <dbReference type="SAM" id="Coils"/>
    </source>
</evidence>
<dbReference type="PROSITE" id="PS50109">
    <property type="entry name" value="HIS_KIN"/>
    <property type="match status" value="1"/>
</dbReference>
<keyword evidence="5" id="KW-0997">Cell inner membrane</keyword>
<evidence type="ECO:0000256" key="10">
    <source>
        <dbReference type="ARBA" id="ARBA00022777"/>
    </source>
</evidence>
<dbReference type="Gene3D" id="3.30.565.10">
    <property type="entry name" value="Histidine kinase-like ATPase, C-terminal domain"/>
    <property type="match status" value="1"/>
</dbReference>
<keyword evidence="6" id="KW-0597">Phosphoprotein</keyword>
<gene>
    <name evidence="19" type="primary">dctB</name>
    <name evidence="19" type="ORF">VSVS05_01811</name>
</gene>
<dbReference type="FunFam" id="3.30.450.20:FF:000127">
    <property type="entry name" value="C4-dicarboxylate transport sensor protein"/>
    <property type="match status" value="1"/>
</dbReference>
<name>A0A1C7FAF0_9VIBR</name>
<dbReference type="Pfam" id="PF02518">
    <property type="entry name" value="HATPase_c"/>
    <property type="match status" value="1"/>
</dbReference>
<dbReference type="GO" id="GO:0005524">
    <property type="term" value="F:ATP binding"/>
    <property type="evidence" value="ECO:0007669"/>
    <property type="project" value="UniProtKB-KW"/>
</dbReference>
<evidence type="ECO:0000256" key="14">
    <source>
        <dbReference type="ARBA" id="ARBA00023136"/>
    </source>
</evidence>
<evidence type="ECO:0000256" key="12">
    <source>
        <dbReference type="ARBA" id="ARBA00022989"/>
    </source>
</evidence>
<dbReference type="Pfam" id="PF00512">
    <property type="entry name" value="HisKA"/>
    <property type="match status" value="1"/>
</dbReference>
<keyword evidence="7 19" id="KW-0808">Transferase</keyword>
<dbReference type="AlphaFoldDB" id="A0A1C7FAF0"/>
<evidence type="ECO:0000256" key="6">
    <source>
        <dbReference type="ARBA" id="ARBA00022553"/>
    </source>
</evidence>
<dbReference type="SUPFAM" id="SSF55874">
    <property type="entry name" value="ATPase domain of HSP90 chaperone/DNA topoisomerase II/histidine kinase"/>
    <property type="match status" value="1"/>
</dbReference>
<keyword evidence="11" id="KW-0067">ATP-binding</keyword>
<evidence type="ECO:0000259" key="18">
    <source>
        <dbReference type="PROSITE" id="PS50109"/>
    </source>
</evidence>
<dbReference type="PRINTS" id="PR00344">
    <property type="entry name" value="BCTRLSENSOR"/>
</dbReference>
<sequence>MAIRRVNLYILVLFFLCLALGGRWVWNLNYQAQLEQHQAQLDRFASHINTKLDKYAHLPQLLAQDKEIISALLKPKNSAQIDITNRYLAQVNQVINAADSYLLDAQGTTLAASNWDLPRSFIGRNFAWRPYFSQAIQGDSSEYFALGSTSGQRGYYYSYPVVYAAEIIGVIVIKMDLTAIEANWNSENNYFVATDVNQVIFMSSNPQWLFHSLSDIDQQTQQQIVQSRRYLDSALPSLGLQGDFNLGQTEFQDVTKGGGQGDYIVSSRALKDVDLIIRVLSPKRTVLWPTLSFLLVLTLFFTIAILSLQLVHQQNQRKRQFEQLQLEAKQKLEFLVMERTAELHAENHEREKTEQVLRQTQNELIQAAKLAVLGQMSASISHELNNPLAAIRSFADNGRRFLAKGETERTDDNLSRISALTIRMAKISEQLKSFARKSDSAERHTLNLIPVVEAALALTSPQLKAKQITVATEFADDSIKVEVNPIQLEQVLVNLVSNAIQAIETQAERKIALSIETTDTEVHVHIDDNGDGIDDKTKMKLFEPFYTTKKNGLGLGLSISQQIMHAMEGDLTSSSSPLGGARFTLLLSKSASSHTAKTIDITNPQPIKDE</sequence>
<dbReference type="FunFam" id="1.10.287.130:FF:000049">
    <property type="entry name" value="C4-dicarboxylate transport sensor protein DctB"/>
    <property type="match status" value="1"/>
</dbReference>
<dbReference type="SUPFAM" id="SSF47384">
    <property type="entry name" value="Homodimeric domain of signal transducing histidine kinase"/>
    <property type="match status" value="1"/>
</dbReference>
<keyword evidence="16" id="KW-0175">Coiled coil</keyword>
<protein>
    <recommendedName>
        <fullName evidence="15">C4-dicarboxylate transport sensor protein DctB</fullName>
        <ecNumber evidence="3">2.7.13.3</ecNumber>
    </recommendedName>
</protein>
<feature type="transmembrane region" description="Helical" evidence="17">
    <location>
        <begin position="7"/>
        <end position="26"/>
    </location>
</feature>
<dbReference type="PIRSF" id="PIRSF036431">
    <property type="entry name" value="STHK_DctB"/>
    <property type="match status" value="1"/>
</dbReference>
<reference evidence="19 20" key="1">
    <citation type="submission" date="2016-07" db="EMBL/GenBank/DDBJ databases">
        <title>Genome sequencing of Vibrio scophthalmi strain VS-05, an isolated from Paralichthys olivaceus.</title>
        <authorList>
            <person name="Han H.-J."/>
        </authorList>
    </citation>
    <scope>NUCLEOTIDE SEQUENCE [LARGE SCALE GENOMIC DNA]</scope>
    <source>
        <strain evidence="19 20">VS-05</strain>
    </source>
</reference>
<evidence type="ECO:0000256" key="1">
    <source>
        <dbReference type="ARBA" id="ARBA00000085"/>
    </source>
</evidence>
<comment type="subcellular location">
    <subcellularLocation>
        <location evidence="2">Cell inner membrane</location>
        <topology evidence="2">Multi-pass membrane protein</topology>
    </subcellularLocation>
</comment>
<dbReference type="InterPro" id="IPR029151">
    <property type="entry name" value="Sensor-like_sf"/>
</dbReference>
<dbReference type="Pfam" id="PF02743">
    <property type="entry name" value="dCache_1"/>
    <property type="match status" value="1"/>
</dbReference>
<evidence type="ECO:0000256" key="8">
    <source>
        <dbReference type="ARBA" id="ARBA00022692"/>
    </source>
</evidence>
<dbReference type="PANTHER" id="PTHR43065:SF46">
    <property type="entry name" value="C4-DICARBOXYLATE TRANSPORT SENSOR PROTEIN DCTB"/>
    <property type="match status" value="1"/>
</dbReference>
<keyword evidence="13" id="KW-0902">Two-component regulatory system</keyword>
<keyword evidence="4" id="KW-1003">Cell membrane</keyword>
<dbReference type="InterPro" id="IPR033479">
    <property type="entry name" value="dCache_1"/>
</dbReference>
<dbReference type="Proteomes" id="UP000092528">
    <property type="component" value="Chromosome 1"/>
</dbReference>
<dbReference type="InterPro" id="IPR003594">
    <property type="entry name" value="HATPase_dom"/>
</dbReference>
<evidence type="ECO:0000313" key="20">
    <source>
        <dbReference type="Proteomes" id="UP000092528"/>
    </source>
</evidence>
<dbReference type="InterPro" id="IPR036097">
    <property type="entry name" value="HisK_dim/P_sf"/>
</dbReference>
<accession>A0A1C7FAF0</accession>
<evidence type="ECO:0000256" key="9">
    <source>
        <dbReference type="ARBA" id="ARBA00022741"/>
    </source>
</evidence>
<dbReference type="InterPro" id="IPR005467">
    <property type="entry name" value="His_kinase_dom"/>
</dbReference>
<evidence type="ECO:0000256" key="17">
    <source>
        <dbReference type="SAM" id="Phobius"/>
    </source>
</evidence>
<keyword evidence="9" id="KW-0547">Nucleotide-binding</keyword>
<evidence type="ECO:0000256" key="2">
    <source>
        <dbReference type="ARBA" id="ARBA00004429"/>
    </source>
</evidence>
<dbReference type="SMART" id="SM00388">
    <property type="entry name" value="HisKA"/>
    <property type="match status" value="1"/>
</dbReference>
<dbReference type="GO" id="GO:0005886">
    <property type="term" value="C:plasma membrane"/>
    <property type="evidence" value="ECO:0007669"/>
    <property type="project" value="UniProtKB-SubCell"/>
</dbReference>
<dbReference type="CDD" id="cd00082">
    <property type="entry name" value="HisKA"/>
    <property type="match status" value="1"/>
</dbReference>
<evidence type="ECO:0000313" key="19">
    <source>
        <dbReference type="EMBL" id="ANU36936.1"/>
    </source>
</evidence>
<evidence type="ECO:0000256" key="5">
    <source>
        <dbReference type="ARBA" id="ARBA00022519"/>
    </source>
</evidence>
<comment type="catalytic activity">
    <reaction evidence="1">
        <text>ATP + protein L-histidine = ADP + protein N-phospho-L-histidine.</text>
        <dbReference type="EC" id="2.7.13.3"/>
    </reaction>
</comment>
<dbReference type="EC" id="2.7.13.3" evidence="3"/>
<dbReference type="InterPro" id="IPR017055">
    <property type="entry name" value="Sig_transdc_His_kinase_DctB"/>
</dbReference>
<keyword evidence="14 17" id="KW-0472">Membrane</keyword>
<dbReference type="Gene3D" id="3.30.450.20">
    <property type="entry name" value="PAS domain"/>
    <property type="match status" value="2"/>
</dbReference>
<evidence type="ECO:0000256" key="11">
    <source>
        <dbReference type="ARBA" id="ARBA00022840"/>
    </source>
</evidence>
<dbReference type="SMART" id="SM00387">
    <property type="entry name" value="HATPase_c"/>
    <property type="match status" value="1"/>
</dbReference>
<dbReference type="InterPro" id="IPR003661">
    <property type="entry name" value="HisK_dim/P_dom"/>
</dbReference>
<evidence type="ECO:0000256" key="13">
    <source>
        <dbReference type="ARBA" id="ARBA00023012"/>
    </source>
</evidence>
<evidence type="ECO:0000256" key="4">
    <source>
        <dbReference type="ARBA" id="ARBA00022475"/>
    </source>
</evidence>
<dbReference type="STRING" id="45658.VSVS12_01187"/>
<dbReference type="Gene3D" id="1.10.287.130">
    <property type="match status" value="1"/>
</dbReference>
<feature type="coiled-coil region" evidence="16">
    <location>
        <begin position="343"/>
        <end position="370"/>
    </location>
</feature>
<proteinExistence type="predicted"/>
<dbReference type="EMBL" id="CP016414">
    <property type="protein sequence ID" value="ANU36936.1"/>
    <property type="molecule type" value="Genomic_DNA"/>
</dbReference>
<keyword evidence="20" id="KW-1185">Reference proteome</keyword>
<evidence type="ECO:0000256" key="3">
    <source>
        <dbReference type="ARBA" id="ARBA00012438"/>
    </source>
</evidence>